<evidence type="ECO:0000256" key="7">
    <source>
        <dbReference type="SAM" id="Phobius"/>
    </source>
</evidence>
<dbReference type="GO" id="GO:0005886">
    <property type="term" value="C:plasma membrane"/>
    <property type="evidence" value="ECO:0007669"/>
    <property type="project" value="UniProtKB-SubCell"/>
</dbReference>
<feature type="transmembrane region" description="Helical" evidence="7">
    <location>
        <begin position="116"/>
        <end position="137"/>
    </location>
</feature>
<evidence type="ECO:0000256" key="4">
    <source>
        <dbReference type="ARBA" id="ARBA00022989"/>
    </source>
</evidence>
<keyword evidence="4 7" id="KW-1133">Transmembrane helix</keyword>
<dbReference type="EMBL" id="AATLXB010000036">
    <property type="protein sequence ID" value="EFM7861758.1"/>
    <property type="molecule type" value="Genomic_DNA"/>
</dbReference>
<feature type="transmembrane region" description="Helical" evidence="7">
    <location>
        <begin position="361"/>
        <end position="381"/>
    </location>
</feature>
<feature type="transmembrane region" description="Helical" evidence="7">
    <location>
        <begin position="298"/>
        <end position="321"/>
    </location>
</feature>
<dbReference type="Pfam" id="PF01943">
    <property type="entry name" value="Polysacc_synt"/>
    <property type="match status" value="1"/>
</dbReference>
<keyword evidence="3 7" id="KW-0812">Transmembrane</keyword>
<evidence type="ECO:0000313" key="8">
    <source>
        <dbReference type="EMBL" id="EFM7861758.1"/>
    </source>
</evidence>
<gene>
    <name evidence="8" type="primary">wzx</name>
    <name evidence="8" type="ORF">B6R15_003036</name>
</gene>
<evidence type="ECO:0000256" key="1">
    <source>
        <dbReference type="ARBA" id="ARBA00004651"/>
    </source>
</evidence>
<evidence type="ECO:0000256" key="6">
    <source>
        <dbReference type="ARBA" id="ARBA00049738"/>
    </source>
</evidence>
<dbReference type="Proteomes" id="UP000587626">
    <property type="component" value="Unassembled WGS sequence"/>
</dbReference>
<evidence type="ECO:0000256" key="2">
    <source>
        <dbReference type="ARBA" id="ARBA00022475"/>
    </source>
</evidence>
<comment type="caution">
    <text evidence="8">The sequence shown here is derived from an EMBL/GenBank/DDBJ whole genome shotgun (WGS) entry which is preliminary data.</text>
</comment>
<feature type="transmembrane region" description="Helical" evidence="7">
    <location>
        <begin position="387"/>
        <end position="409"/>
    </location>
</feature>
<name>A0A828N066_ECOLX</name>
<dbReference type="AlphaFoldDB" id="A0A828N066"/>
<keyword evidence="2" id="KW-1003">Cell membrane</keyword>
<proteinExistence type="predicted"/>
<feature type="transmembrane region" description="Helical" evidence="7">
    <location>
        <begin position="12"/>
        <end position="34"/>
    </location>
</feature>
<evidence type="ECO:0000313" key="9">
    <source>
        <dbReference type="Proteomes" id="UP000587626"/>
    </source>
</evidence>
<comment type="subcellular location">
    <subcellularLocation>
        <location evidence="1">Cell membrane</location>
        <topology evidence="1">Multi-pass membrane protein</topology>
    </subcellularLocation>
</comment>
<feature type="transmembrane region" description="Helical" evidence="7">
    <location>
        <begin position="40"/>
        <end position="63"/>
    </location>
</feature>
<sequence length="421" mass="47880">MVKTDLTVFKNIISLFSIRFAGYIIPLITLPYLVKVLQPVGFGYLSFGIAVLQYCTLVVNYGFDLSATRKIAQNRENVHYISDIFWNILFLRLFISLVGFLVLVVFIHLFPDLYRIKWILLWGYLSVLGTALFPMWLFQGKEQLGRISAARIFLQISCVPLFFVFVKNTQDDWVASLIYALPQLLISVVAVYIIHKRKWIVLKKIKLATIKKELIDGWHLFISTAAISLYTTTITVVLGSVSGPYSVAIYTSANKILQAAQGLYQPISSAFYPRINNLMKENKQLAFKTIRKLFKIQFVITICISVGLFLFSNIVVDILYGDDYRNAALILQLLSPIPIVVGCSNIFGIQILLTCGYKKEFSTILLISGFINMILIFPLCYKFNEFGAAFSVLITEIFVTVSMLFVVILKKIPVWESKRNV</sequence>
<feature type="transmembrane region" description="Helical" evidence="7">
    <location>
        <begin position="173"/>
        <end position="194"/>
    </location>
</feature>
<keyword evidence="5 7" id="KW-0472">Membrane</keyword>
<dbReference type="RefSeq" id="WP_260836681.1">
    <property type="nucleotide sequence ID" value="NZ_JAKRUH010000001.1"/>
</dbReference>
<dbReference type="InterPro" id="IPR002797">
    <property type="entry name" value="Polysacc_synth"/>
</dbReference>
<organism evidence="8 9">
    <name type="scientific">Escherichia coli</name>
    <dbReference type="NCBI Taxonomy" id="562"/>
    <lineage>
        <taxon>Bacteria</taxon>
        <taxon>Pseudomonadati</taxon>
        <taxon>Pseudomonadota</taxon>
        <taxon>Gammaproteobacteria</taxon>
        <taxon>Enterobacterales</taxon>
        <taxon>Enterobacteriaceae</taxon>
        <taxon>Escherichia</taxon>
    </lineage>
</organism>
<dbReference type="CDD" id="cd13128">
    <property type="entry name" value="MATE_Wzx_like"/>
    <property type="match status" value="1"/>
</dbReference>
<protein>
    <recommendedName>
        <fullName evidence="6">Putative O-antigen transporter</fullName>
    </recommendedName>
</protein>
<evidence type="ECO:0000256" key="5">
    <source>
        <dbReference type="ARBA" id="ARBA00023136"/>
    </source>
</evidence>
<reference evidence="8 9" key="1">
    <citation type="submission" date="2018-08" db="EMBL/GenBank/DDBJ databases">
        <authorList>
            <consortium name="GenomeTrakr network: Whole genome sequencing for foodborne pathogen traceback"/>
        </authorList>
    </citation>
    <scope>NUCLEOTIDE SEQUENCE [LARGE SCALE GENOMIC DNA]</scope>
    <source>
        <strain evidence="8 9">NC_STEC194</strain>
    </source>
</reference>
<dbReference type="PANTHER" id="PTHR30250">
    <property type="entry name" value="PST FAMILY PREDICTED COLANIC ACID TRANSPORTER"/>
    <property type="match status" value="1"/>
</dbReference>
<feature type="transmembrane region" description="Helical" evidence="7">
    <location>
        <begin position="327"/>
        <end position="349"/>
    </location>
</feature>
<evidence type="ECO:0000256" key="3">
    <source>
        <dbReference type="ARBA" id="ARBA00022692"/>
    </source>
</evidence>
<dbReference type="PANTHER" id="PTHR30250:SF11">
    <property type="entry name" value="O-ANTIGEN TRANSPORTER-RELATED"/>
    <property type="match status" value="1"/>
</dbReference>
<dbReference type="InterPro" id="IPR050833">
    <property type="entry name" value="Poly_Biosynth_Transport"/>
</dbReference>
<feature type="transmembrane region" description="Helical" evidence="7">
    <location>
        <begin position="84"/>
        <end position="110"/>
    </location>
</feature>
<feature type="transmembrane region" description="Helical" evidence="7">
    <location>
        <begin position="149"/>
        <end position="167"/>
    </location>
</feature>
<accession>A0A828N066</accession>